<feature type="compositionally biased region" description="Polar residues" evidence="1">
    <location>
        <begin position="225"/>
        <end position="249"/>
    </location>
</feature>
<comment type="caution">
    <text evidence="2">The sequence shown here is derived from an EMBL/GenBank/DDBJ whole genome shotgun (WGS) entry which is preliminary data.</text>
</comment>
<dbReference type="Gene3D" id="2.70.50.70">
    <property type="match status" value="1"/>
</dbReference>
<dbReference type="Proteomes" id="UP001174934">
    <property type="component" value="Unassembled WGS sequence"/>
</dbReference>
<dbReference type="PANTHER" id="PTHR36182:SF2">
    <property type="entry name" value="LYTIC POLYSACCHARIDE MONOOXYGENASE"/>
    <property type="match status" value="1"/>
</dbReference>
<feature type="region of interest" description="Disordered" evidence="1">
    <location>
        <begin position="214"/>
        <end position="311"/>
    </location>
</feature>
<dbReference type="AlphaFoldDB" id="A0AA40C8P3"/>
<feature type="compositionally biased region" description="Low complexity" evidence="1">
    <location>
        <begin position="321"/>
        <end position="339"/>
    </location>
</feature>
<feature type="compositionally biased region" description="Low complexity" evidence="1">
    <location>
        <begin position="256"/>
        <end position="297"/>
    </location>
</feature>
<proteinExistence type="predicted"/>
<dbReference type="EMBL" id="JAULSR010000002">
    <property type="protein sequence ID" value="KAK0629302.1"/>
    <property type="molecule type" value="Genomic_DNA"/>
</dbReference>
<feature type="compositionally biased region" description="Pro residues" evidence="1">
    <location>
        <begin position="298"/>
        <end position="311"/>
    </location>
</feature>
<feature type="non-terminal residue" evidence="2">
    <location>
        <position position="1"/>
    </location>
</feature>
<name>A0AA40C8P3_9PEZI</name>
<evidence type="ECO:0000313" key="2">
    <source>
        <dbReference type="EMBL" id="KAK0629302.1"/>
    </source>
</evidence>
<keyword evidence="3" id="KW-1185">Reference proteome</keyword>
<dbReference type="PANTHER" id="PTHR36182">
    <property type="entry name" value="PROTEIN, PUTATIVE (AFU_ORTHOLOGUE AFUA_6G10930)-RELATED"/>
    <property type="match status" value="1"/>
</dbReference>
<organism evidence="2 3">
    <name type="scientific">Bombardia bombarda</name>
    <dbReference type="NCBI Taxonomy" id="252184"/>
    <lineage>
        <taxon>Eukaryota</taxon>
        <taxon>Fungi</taxon>
        <taxon>Dikarya</taxon>
        <taxon>Ascomycota</taxon>
        <taxon>Pezizomycotina</taxon>
        <taxon>Sordariomycetes</taxon>
        <taxon>Sordariomycetidae</taxon>
        <taxon>Sordariales</taxon>
        <taxon>Lasiosphaeriaceae</taxon>
        <taxon>Bombardia</taxon>
    </lineage>
</organism>
<reference evidence="2" key="1">
    <citation type="submission" date="2023-06" db="EMBL/GenBank/DDBJ databases">
        <title>Genome-scale phylogeny and comparative genomics of the fungal order Sordariales.</title>
        <authorList>
            <consortium name="Lawrence Berkeley National Laboratory"/>
            <person name="Hensen N."/>
            <person name="Bonometti L."/>
            <person name="Westerberg I."/>
            <person name="Brannstrom I.O."/>
            <person name="Guillou S."/>
            <person name="Cros-Aarteil S."/>
            <person name="Calhoun S."/>
            <person name="Haridas S."/>
            <person name="Kuo A."/>
            <person name="Mondo S."/>
            <person name="Pangilinan J."/>
            <person name="Riley R."/>
            <person name="LaButti K."/>
            <person name="Andreopoulos B."/>
            <person name="Lipzen A."/>
            <person name="Chen C."/>
            <person name="Yanf M."/>
            <person name="Daum C."/>
            <person name="Ng V."/>
            <person name="Clum A."/>
            <person name="Steindorff A."/>
            <person name="Ohm R."/>
            <person name="Martin F."/>
            <person name="Silar P."/>
            <person name="Natvig D."/>
            <person name="Lalanne C."/>
            <person name="Gautier V."/>
            <person name="Ament-velasquez S.L."/>
            <person name="Kruys A."/>
            <person name="Hutchinson M.I."/>
            <person name="Powell A.J."/>
            <person name="Barry K."/>
            <person name="Miller A.N."/>
            <person name="Grigoriev I.V."/>
            <person name="Debuchy R."/>
            <person name="Gladieux P."/>
            <person name="Thoren M.H."/>
            <person name="Johannesson H."/>
        </authorList>
    </citation>
    <scope>NUCLEOTIDE SEQUENCE</scope>
    <source>
        <strain evidence="2">SMH3391-2</strain>
    </source>
</reference>
<protein>
    <recommendedName>
        <fullName evidence="4">Carbohydrate-binding module family 19 domain-containing protein</fullName>
    </recommendedName>
</protein>
<gene>
    <name evidence="2" type="ORF">B0T17DRAFT_474943</name>
</gene>
<evidence type="ECO:0008006" key="4">
    <source>
        <dbReference type="Google" id="ProtNLM"/>
    </source>
</evidence>
<evidence type="ECO:0000313" key="3">
    <source>
        <dbReference type="Proteomes" id="UP001174934"/>
    </source>
</evidence>
<sequence length="387" mass="38901">LAATAIGPSLITAHMAMVTPAPFATPKVGPQNNSPLAADGTDFPCKAGPSDTYVPGTTPNNFPLGSEQPLVFVGSAVHGGGSCQISITYDNPPTAKSVWKVVTSIEGGCPARGEVGNLNIAGGASAPDPYTYNFTIPDNIPTGKATLAWTWFGKLGGRPEMYMNCAPVTLTAPGEASANGSSLTPRDDSGPMAVFESLPDMFVANIGNGCKSPESADTLFPNPGANLQQLNGDTTKFSTPIGTGCQQPTGSPPESPSSNNASSSAAITTSNSQSTSPSSSSTNAAAHSTPTALTPTLAPLPSPSLSPAAPPPALSLIVGAASTASSTDDSDTSSSTDSSITGAELMGACSDEGVYNCIDGDSYQTCSSGTWSIALYMDEGESCKVGQ</sequence>
<feature type="region of interest" description="Disordered" evidence="1">
    <location>
        <begin position="321"/>
        <end position="340"/>
    </location>
</feature>
<accession>A0AA40C8P3</accession>
<feature type="non-terminal residue" evidence="2">
    <location>
        <position position="387"/>
    </location>
</feature>
<evidence type="ECO:0000256" key="1">
    <source>
        <dbReference type="SAM" id="MobiDB-lite"/>
    </source>
</evidence>